<dbReference type="EMBL" id="LS997616">
    <property type="protein sequence ID" value="SYZ64602.1"/>
    <property type="molecule type" value="Genomic_DNA"/>
</dbReference>
<feature type="region of interest" description="Disordered" evidence="1">
    <location>
        <begin position="363"/>
        <end position="406"/>
    </location>
</feature>
<organism evidence="2 3">
    <name type="scientific">Leishmania braziliensis MHOM/BR/75/M2904</name>
    <dbReference type="NCBI Taxonomy" id="420245"/>
    <lineage>
        <taxon>Eukaryota</taxon>
        <taxon>Discoba</taxon>
        <taxon>Euglenozoa</taxon>
        <taxon>Kinetoplastea</taxon>
        <taxon>Metakinetoplastina</taxon>
        <taxon>Trypanosomatida</taxon>
        <taxon>Trypanosomatidae</taxon>
        <taxon>Leishmaniinae</taxon>
        <taxon>Leishmania</taxon>
        <taxon>Leishmania braziliensis species complex</taxon>
    </lineage>
</organism>
<feature type="compositionally biased region" description="Polar residues" evidence="1">
    <location>
        <begin position="530"/>
        <end position="547"/>
    </location>
</feature>
<name>A0A3P3Z303_LEIBR</name>
<feature type="compositionally biased region" description="Basic and acidic residues" evidence="1">
    <location>
        <begin position="364"/>
        <end position="391"/>
    </location>
</feature>
<sequence length="793" mass="85079">MPIILRVCVAIESDLPLSATPMAPSSKAAAVTDATTTVSTTTTSSGKLAASPSISAAHSTVKAAALSSTGSKMSKKACHSRQPTSLSQLFEESKQTIRSVAARGDTPTQGGDKMCTAATAHDSRPLAAIVTASSRSGDHLNSPRPQQSAPDISASRSSRSPGLQHMAAPPLKRHRSLLWLSIQVMLTTTVKVILQQVQDTVEKRMCARVCVDNCHDRNHEISGVDSVHCSLNPCALMSDSSSDTGDGKGYNGGLIVGATSAAQPPALRTATLTDRWRDEGLCLCLQDKDGVYHWVGGTHHFHEVTVLRAPFIAEACLRSHAVFEEERRRRCRQARQQLSSSMRSSSLSSSALASDSSLLSRFNRNAEDTRPVRKSRECSNGRSDRRAEKRGARPAGVSESTTAPSTTATVAYKHDAADMLAGQAFAQKASGLRFAFLKGVVVPMVVLRQYNPHHVMVSKHHPHDQTPWQYAEVRVPADMQVEPLDGSSFSSVATEFCGTAQASVKEAAVEAFTHAEPLAPRVAVVPNSDRPGNTALQSPPSSNSTKTPAKRDFEGEVRSLTTAWMPASSSVLSVSSAWTLASRSSLPNESCEATADADGPSAHAMVFDTQQCRSNHSMEAAAANTAAAAGPVGLVMPTTTVERASEVNNPCAMTGALRARGIIHRQARATLAAEEDAACTALATAQRDYAAALAEYKAAVLYSRAEPTAVDECGVQVSQPTPFPDAELTFLLQRKMEVQRRLEVYWQAEQQCERLTTLTECLEKELREQEERRELLTQPLRHRNDSAAFATGC</sequence>
<gene>
    <name evidence="2" type="ORF">LBRM2904_17.1450</name>
</gene>
<dbReference type="Proteomes" id="UP000319462">
    <property type="component" value="Chromosome 17"/>
</dbReference>
<proteinExistence type="predicted"/>
<evidence type="ECO:0000256" key="1">
    <source>
        <dbReference type="SAM" id="MobiDB-lite"/>
    </source>
</evidence>
<feature type="compositionally biased region" description="Polar residues" evidence="1">
    <location>
        <begin position="143"/>
        <end position="161"/>
    </location>
</feature>
<dbReference type="AlphaFoldDB" id="A0A3P3Z303"/>
<evidence type="ECO:0000313" key="3">
    <source>
        <dbReference type="Proteomes" id="UP000319462"/>
    </source>
</evidence>
<feature type="region of interest" description="Disordered" evidence="1">
    <location>
        <begin position="523"/>
        <end position="552"/>
    </location>
</feature>
<feature type="region of interest" description="Disordered" evidence="1">
    <location>
        <begin position="134"/>
        <end position="169"/>
    </location>
</feature>
<reference evidence="2 3" key="1">
    <citation type="submission" date="2018-09" db="EMBL/GenBank/DDBJ databases">
        <authorList>
            <person name="Peiro R."/>
            <person name="Begona"/>
            <person name="Cbmso G."/>
            <person name="Lopez M."/>
            <person name="Gonzalez S."/>
        </authorList>
    </citation>
    <scope>NUCLEOTIDE SEQUENCE [LARGE SCALE GENOMIC DNA]</scope>
</reference>
<feature type="region of interest" description="Disordered" evidence="1">
    <location>
        <begin position="68"/>
        <end position="87"/>
    </location>
</feature>
<evidence type="ECO:0000313" key="2">
    <source>
        <dbReference type="EMBL" id="SYZ64602.1"/>
    </source>
</evidence>
<accession>A0A3P3Z303</accession>
<protein>
    <submittedName>
        <fullName evidence="2">Hypothetical_protein</fullName>
    </submittedName>
</protein>